<evidence type="ECO:0000256" key="3">
    <source>
        <dbReference type="ARBA" id="ARBA00023136"/>
    </source>
</evidence>
<evidence type="ECO:0000313" key="6">
    <source>
        <dbReference type="EMBL" id="MEN3539172.1"/>
    </source>
</evidence>
<reference evidence="6 7" key="1">
    <citation type="submission" date="2024-05" db="EMBL/GenBank/DDBJ databases">
        <title>Microbispora sp.ZYX-F-249.</title>
        <authorList>
            <person name="Xie H."/>
        </authorList>
    </citation>
    <scope>NUCLEOTIDE SEQUENCE [LARGE SCALE GENOMIC DNA]</scope>
    <source>
        <strain evidence="6 7">ZYX-F-249</strain>
    </source>
</reference>
<gene>
    <name evidence="6" type="ORF">AAH991_28945</name>
</gene>
<comment type="subcellular location">
    <subcellularLocation>
        <location evidence="1">Cell membrane</location>
        <topology evidence="1">Single-pass type II membrane protein</topology>
    </subcellularLocation>
</comment>
<dbReference type="RefSeq" id="WP_346229079.1">
    <property type="nucleotide sequence ID" value="NZ_JBDJAW010000030.1"/>
</dbReference>
<name>A0ABV0AWH7_9ACTN</name>
<sequence length="181" mass="19144">MTGPLLLVILPLAAVAAAMVWARRSLLAADVLGTSMHPTYRSGDKVLVRRLPGDRVRPGDIVVADIAVVAEDGPTLLPGRTVREEHREPRLRLADMGGRSAWPPGAEDTVSRIVKRVAAVPGDPVPDSVPRRAGETLVPAGCLVLLGDNPDESVDSRHFGYVPANSMVGKVIRTLSGGIGR</sequence>
<dbReference type="InterPro" id="IPR000223">
    <property type="entry name" value="Pept_S26A_signal_pept_1"/>
</dbReference>
<dbReference type="Proteomes" id="UP001447516">
    <property type="component" value="Unassembled WGS sequence"/>
</dbReference>
<accession>A0ABV0AWH7</accession>
<evidence type="ECO:0000313" key="7">
    <source>
        <dbReference type="Proteomes" id="UP001447516"/>
    </source>
</evidence>
<dbReference type="Gene3D" id="2.10.109.10">
    <property type="entry name" value="Umud Fragment, subunit A"/>
    <property type="match status" value="1"/>
</dbReference>
<dbReference type="PANTHER" id="PTHR12383:SF16">
    <property type="entry name" value="MITOCHONDRIAL INNER MEMBRANE PROTEASE SUBUNIT 1"/>
    <property type="match status" value="1"/>
</dbReference>
<dbReference type="CDD" id="cd06530">
    <property type="entry name" value="S26_SPase_I"/>
    <property type="match status" value="1"/>
</dbReference>
<feature type="domain" description="Peptidase S26" evidence="5">
    <location>
        <begin position="13"/>
        <end position="125"/>
    </location>
</feature>
<dbReference type="InterPro" id="IPR052064">
    <property type="entry name" value="Mito_IMP1_subunit"/>
</dbReference>
<evidence type="ECO:0000256" key="2">
    <source>
        <dbReference type="ARBA" id="ARBA00022801"/>
    </source>
</evidence>
<evidence type="ECO:0000256" key="4">
    <source>
        <dbReference type="ARBA" id="ARBA00038445"/>
    </source>
</evidence>
<proteinExistence type="inferred from homology"/>
<dbReference type="EMBL" id="JBDJAW010000030">
    <property type="protein sequence ID" value="MEN3539172.1"/>
    <property type="molecule type" value="Genomic_DNA"/>
</dbReference>
<protein>
    <submittedName>
        <fullName evidence="6">S26 family signal peptidase</fullName>
    </submittedName>
</protein>
<keyword evidence="2" id="KW-0378">Hydrolase</keyword>
<keyword evidence="3" id="KW-0472">Membrane</keyword>
<dbReference type="InterPro" id="IPR036286">
    <property type="entry name" value="LexA/Signal_pep-like_sf"/>
</dbReference>
<organism evidence="6 7">
    <name type="scientific">Microbispora maris</name>
    <dbReference type="NCBI Taxonomy" id="3144104"/>
    <lineage>
        <taxon>Bacteria</taxon>
        <taxon>Bacillati</taxon>
        <taxon>Actinomycetota</taxon>
        <taxon>Actinomycetes</taxon>
        <taxon>Streptosporangiales</taxon>
        <taxon>Streptosporangiaceae</taxon>
        <taxon>Microbispora</taxon>
    </lineage>
</organism>
<dbReference type="Pfam" id="PF10502">
    <property type="entry name" value="Peptidase_S26"/>
    <property type="match status" value="2"/>
</dbReference>
<feature type="domain" description="Peptidase S26" evidence="5">
    <location>
        <begin position="130"/>
        <end position="172"/>
    </location>
</feature>
<dbReference type="InterPro" id="IPR019533">
    <property type="entry name" value="Peptidase_S26"/>
</dbReference>
<evidence type="ECO:0000259" key="5">
    <source>
        <dbReference type="Pfam" id="PF10502"/>
    </source>
</evidence>
<comment type="caution">
    <text evidence="6">The sequence shown here is derived from an EMBL/GenBank/DDBJ whole genome shotgun (WGS) entry which is preliminary data.</text>
</comment>
<keyword evidence="7" id="KW-1185">Reference proteome</keyword>
<dbReference type="SUPFAM" id="SSF51306">
    <property type="entry name" value="LexA/Signal peptidase"/>
    <property type="match status" value="1"/>
</dbReference>
<dbReference type="PANTHER" id="PTHR12383">
    <property type="entry name" value="PROTEASE FAMILY S26 MITOCHONDRIAL INNER MEMBRANE PROTEASE-RELATED"/>
    <property type="match status" value="1"/>
</dbReference>
<dbReference type="PRINTS" id="PR00727">
    <property type="entry name" value="LEADERPTASE"/>
</dbReference>
<evidence type="ECO:0000256" key="1">
    <source>
        <dbReference type="ARBA" id="ARBA00004401"/>
    </source>
</evidence>
<comment type="similarity">
    <text evidence="4">Belongs to the peptidase S26 family. IMP1 subfamily.</text>
</comment>